<dbReference type="EMBL" id="PDCK01000043">
    <property type="protein sequence ID" value="PRQ31055.1"/>
    <property type="molecule type" value="Genomic_DNA"/>
</dbReference>
<reference evidence="2 3" key="1">
    <citation type="journal article" date="2018" name="Nat. Genet.">
        <title>The Rosa genome provides new insights in the design of modern roses.</title>
        <authorList>
            <person name="Bendahmane M."/>
        </authorList>
    </citation>
    <scope>NUCLEOTIDE SEQUENCE [LARGE SCALE GENOMIC DNA]</scope>
    <source>
        <strain evidence="3">cv. Old Blush</strain>
    </source>
</reference>
<comment type="caution">
    <text evidence="2">The sequence shown here is derived from an EMBL/GenBank/DDBJ whole genome shotgun (WGS) entry which is preliminary data.</text>
</comment>
<dbReference type="AlphaFoldDB" id="A0A2P6QA43"/>
<gene>
    <name evidence="2" type="ORF">RchiOBHm_Chr5g0031281</name>
</gene>
<organism evidence="2 3">
    <name type="scientific">Rosa chinensis</name>
    <name type="common">China rose</name>
    <dbReference type="NCBI Taxonomy" id="74649"/>
    <lineage>
        <taxon>Eukaryota</taxon>
        <taxon>Viridiplantae</taxon>
        <taxon>Streptophyta</taxon>
        <taxon>Embryophyta</taxon>
        <taxon>Tracheophyta</taxon>
        <taxon>Spermatophyta</taxon>
        <taxon>Magnoliopsida</taxon>
        <taxon>eudicotyledons</taxon>
        <taxon>Gunneridae</taxon>
        <taxon>Pentapetalae</taxon>
        <taxon>rosids</taxon>
        <taxon>fabids</taxon>
        <taxon>Rosales</taxon>
        <taxon>Rosaceae</taxon>
        <taxon>Rosoideae</taxon>
        <taxon>Rosoideae incertae sedis</taxon>
        <taxon>Rosa</taxon>
    </lineage>
</organism>
<evidence type="ECO:0000256" key="1">
    <source>
        <dbReference type="SAM" id="Phobius"/>
    </source>
</evidence>
<feature type="transmembrane region" description="Helical" evidence="1">
    <location>
        <begin position="12"/>
        <end position="32"/>
    </location>
</feature>
<name>A0A2P6QA43_ROSCH</name>
<accession>A0A2P6QA43</accession>
<protein>
    <submittedName>
        <fullName evidence="2">Uncharacterized protein</fullName>
    </submittedName>
</protein>
<evidence type="ECO:0000313" key="3">
    <source>
        <dbReference type="Proteomes" id="UP000238479"/>
    </source>
</evidence>
<dbReference type="Gramene" id="PRQ31055">
    <property type="protein sequence ID" value="PRQ31055"/>
    <property type="gene ID" value="RchiOBHm_Chr5g0031281"/>
</dbReference>
<dbReference type="Proteomes" id="UP000238479">
    <property type="component" value="Chromosome 5"/>
</dbReference>
<proteinExistence type="predicted"/>
<keyword evidence="1" id="KW-0472">Membrane</keyword>
<keyword evidence="1" id="KW-0812">Transmembrane</keyword>
<sequence length="95" mass="10166">MKNSLERQRVALGFLSVALAILVGGIGFSVLFDQTDEEGGGGSLFRHRKWAVGGQDRAFEVGGGDMASGACPWEVGRGGLRACSRQAWWLRVKLG</sequence>
<keyword evidence="3" id="KW-1185">Reference proteome</keyword>
<evidence type="ECO:0000313" key="2">
    <source>
        <dbReference type="EMBL" id="PRQ31055.1"/>
    </source>
</evidence>
<keyword evidence="1" id="KW-1133">Transmembrane helix</keyword>